<keyword evidence="2" id="KW-0472">Membrane</keyword>
<gene>
    <name evidence="4" type="ORF">A1332_07480</name>
    <name evidence="3" type="ORF">A1353_07680</name>
</gene>
<organism evidence="3 5">
    <name type="scientific">Methylomonas methanica</name>
    <dbReference type="NCBI Taxonomy" id="421"/>
    <lineage>
        <taxon>Bacteria</taxon>
        <taxon>Pseudomonadati</taxon>
        <taxon>Pseudomonadota</taxon>
        <taxon>Gammaproteobacteria</taxon>
        <taxon>Methylococcales</taxon>
        <taxon>Methylococcaceae</taxon>
        <taxon>Methylomonas</taxon>
    </lineage>
</organism>
<dbReference type="GO" id="GO:0015562">
    <property type="term" value="F:efflux transmembrane transporter activity"/>
    <property type="evidence" value="ECO:0007669"/>
    <property type="project" value="InterPro"/>
</dbReference>
<dbReference type="Proteomes" id="UP000077763">
    <property type="component" value="Unassembled WGS sequence"/>
</dbReference>
<evidence type="ECO:0000313" key="5">
    <source>
        <dbReference type="Proteomes" id="UP000077763"/>
    </source>
</evidence>
<dbReference type="AlphaFoldDB" id="A0A177MN40"/>
<name>A0A177MN40_METMH</name>
<dbReference type="EMBL" id="LUUH01000029">
    <property type="protein sequence ID" value="OAI07226.1"/>
    <property type="molecule type" value="Genomic_DNA"/>
</dbReference>
<dbReference type="EMBL" id="LUUG01000045">
    <property type="protein sequence ID" value="OAI08321.1"/>
    <property type="molecule type" value="Genomic_DNA"/>
</dbReference>
<dbReference type="RefSeq" id="WP_064007098.1">
    <property type="nucleotide sequence ID" value="NZ_LUUG01000045.1"/>
</dbReference>
<dbReference type="SUPFAM" id="SSF56954">
    <property type="entry name" value="Outer membrane efflux proteins (OEP)"/>
    <property type="match status" value="1"/>
</dbReference>
<dbReference type="PROSITE" id="PS51257">
    <property type="entry name" value="PROKAR_LIPOPROTEIN"/>
    <property type="match status" value="1"/>
</dbReference>
<feature type="chain" id="PRO_5013418877" evidence="2">
    <location>
        <begin position="26"/>
        <end position="480"/>
    </location>
</feature>
<protein>
    <submittedName>
        <fullName evidence="3">RND transporter</fullName>
    </submittedName>
</protein>
<evidence type="ECO:0000256" key="1">
    <source>
        <dbReference type="ARBA" id="ARBA00007613"/>
    </source>
</evidence>
<keyword evidence="2" id="KW-0564">Palmitate</keyword>
<comment type="caution">
    <text evidence="3">The sequence shown here is derived from an EMBL/GenBank/DDBJ whole genome shotgun (WGS) entry which is preliminary data.</text>
</comment>
<evidence type="ECO:0000313" key="3">
    <source>
        <dbReference type="EMBL" id="OAI07226.1"/>
    </source>
</evidence>
<dbReference type="InterPro" id="IPR010131">
    <property type="entry name" value="MdtP/NodT-like"/>
</dbReference>
<comment type="subcellular location">
    <subcellularLocation>
        <location evidence="2">Cell outer membrane</location>
        <topology evidence="2">Lipid-anchor</topology>
    </subcellularLocation>
</comment>
<proteinExistence type="inferred from homology"/>
<dbReference type="Gene3D" id="2.20.200.10">
    <property type="entry name" value="Outer membrane efflux proteins (OEP)"/>
    <property type="match status" value="1"/>
</dbReference>
<keyword evidence="2" id="KW-1134">Transmembrane beta strand</keyword>
<evidence type="ECO:0000256" key="2">
    <source>
        <dbReference type="RuleBase" id="RU362097"/>
    </source>
</evidence>
<evidence type="ECO:0000313" key="4">
    <source>
        <dbReference type="EMBL" id="OAI08321.1"/>
    </source>
</evidence>
<dbReference type="GO" id="GO:0009279">
    <property type="term" value="C:cell outer membrane"/>
    <property type="evidence" value="ECO:0007669"/>
    <property type="project" value="UniProtKB-SubCell"/>
</dbReference>
<comment type="similarity">
    <text evidence="1 2">Belongs to the outer membrane factor (OMF) (TC 1.B.17) family.</text>
</comment>
<dbReference type="NCBIfam" id="TIGR01845">
    <property type="entry name" value="outer_NodT"/>
    <property type="match status" value="1"/>
</dbReference>
<dbReference type="Proteomes" id="UP000078090">
    <property type="component" value="Unassembled WGS sequence"/>
</dbReference>
<keyword evidence="2" id="KW-0812">Transmembrane</keyword>
<evidence type="ECO:0000313" key="6">
    <source>
        <dbReference type="Proteomes" id="UP000078090"/>
    </source>
</evidence>
<keyword evidence="2" id="KW-0449">Lipoprotein</keyword>
<dbReference type="PANTHER" id="PTHR30203:SF25">
    <property type="entry name" value="OUTER MEMBRANE PROTEIN-RELATED"/>
    <property type="match status" value="1"/>
</dbReference>
<dbReference type="OrthoDB" id="9770517at2"/>
<reference evidence="5 6" key="1">
    <citation type="submission" date="2016-03" db="EMBL/GenBank/DDBJ databases">
        <authorList>
            <person name="Ploux O."/>
        </authorList>
    </citation>
    <scope>NUCLEOTIDE SEQUENCE [LARGE SCALE GENOMIC DNA]</scope>
    <source>
        <strain evidence="4 6">R-45363</strain>
        <strain evidence="3 5">R-45371</strain>
    </source>
</reference>
<dbReference type="PANTHER" id="PTHR30203">
    <property type="entry name" value="OUTER MEMBRANE CATION EFFLUX PROTEIN"/>
    <property type="match status" value="1"/>
</dbReference>
<dbReference type="Gene3D" id="1.20.1600.10">
    <property type="entry name" value="Outer membrane efflux proteins (OEP)"/>
    <property type="match status" value="1"/>
</dbReference>
<dbReference type="Pfam" id="PF02321">
    <property type="entry name" value="OEP"/>
    <property type="match status" value="2"/>
</dbReference>
<feature type="signal peptide" evidence="2">
    <location>
        <begin position="1"/>
        <end position="25"/>
    </location>
</feature>
<dbReference type="InterPro" id="IPR003423">
    <property type="entry name" value="OMP_efflux"/>
</dbReference>
<accession>A0A177MN40</accession>
<sequence>MTSMLKIFVALLAGLFFSTTFSGCAVGPDYVAPNIELVPFHNKVEVVDKEMAVSPSLDRWWMGFNDSELLKVVQRVLDQNLFLDVTKARVIQARAISDGSSAKLLPTIEFNGSVTRQTLSKEGLFGSIARNSPNFSRDFTNFTIGPAASWEIDFFGGLQRGEAASKAEFQASEADQAGARILVVADAADAYFQIRGYQVRLNIAEQQIKDDEHLLSLVHDRHTAGSATGREVAQAEALLKQARASVPLLRIGLEQQMNRLDVLMGVQPGTYMRELHPVTEIVFLPTIPGDQRPVDVLRRRPDVIAAERHLAASNERIGQAISEYYPKISLSGLLGFDSISSANLFTGGAFQAIARGTLRWRLFDFGKIDAEVMRAKGANAEALTVYRQAILRAAEDVENSLVVFAQTRIHIDEQQGEVQALMKARDLSEQSYKAGSITLTDVLDADRLLLVARDQLSAKQVDIARAAVGVFRALGGGWDS</sequence>
<keyword evidence="2" id="KW-0732">Signal</keyword>